<evidence type="ECO:0000256" key="1">
    <source>
        <dbReference type="ARBA" id="ARBA00023125"/>
    </source>
</evidence>
<dbReference type="CDD" id="cd00093">
    <property type="entry name" value="HTH_XRE"/>
    <property type="match status" value="1"/>
</dbReference>
<dbReference type="Proteomes" id="UP000005384">
    <property type="component" value="Unassembled WGS sequence"/>
</dbReference>
<dbReference type="SMART" id="SM00530">
    <property type="entry name" value="HTH_XRE"/>
    <property type="match status" value="1"/>
</dbReference>
<comment type="caution">
    <text evidence="3">The sequence shown here is derived from an EMBL/GenBank/DDBJ whole genome shotgun (WGS) entry which is preliminary data.</text>
</comment>
<dbReference type="EMBL" id="ADLN01000123">
    <property type="protein sequence ID" value="EHI57202.1"/>
    <property type="molecule type" value="Genomic_DNA"/>
</dbReference>
<protein>
    <recommendedName>
        <fullName evidence="2">HTH cro/C1-type domain-containing protein</fullName>
    </recommendedName>
</protein>
<dbReference type="PROSITE" id="PS50943">
    <property type="entry name" value="HTH_CROC1"/>
    <property type="match status" value="1"/>
</dbReference>
<dbReference type="OrthoDB" id="1692255at2"/>
<dbReference type="PANTHER" id="PTHR46558:SF4">
    <property type="entry name" value="DNA-BIDING PHAGE PROTEIN"/>
    <property type="match status" value="1"/>
</dbReference>
<gene>
    <name evidence="3" type="ORF">HMPREF9473_04839</name>
</gene>
<dbReference type="PATRIC" id="fig|742737.3.peg.4828"/>
<dbReference type="HOGENOM" id="CLU_066192_18_1_9"/>
<name>G5IMW1_9FIRM</name>
<evidence type="ECO:0000313" key="4">
    <source>
        <dbReference type="Proteomes" id="UP000005384"/>
    </source>
</evidence>
<dbReference type="GO" id="GO:0003677">
    <property type="term" value="F:DNA binding"/>
    <property type="evidence" value="ECO:0007669"/>
    <property type="project" value="UniProtKB-KW"/>
</dbReference>
<keyword evidence="1" id="KW-0238">DNA-binding</keyword>
<reference evidence="3 4" key="1">
    <citation type="submission" date="2011-08" db="EMBL/GenBank/DDBJ databases">
        <title>The Genome Sequence of Clostridium hathewayi WAL-18680.</title>
        <authorList>
            <consortium name="The Broad Institute Genome Sequencing Platform"/>
            <person name="Earl A."/>
            <person name="Ward D."/>
            <person name="Feldgarden M."/>
            <person name="Gevers D."/>
            <person name="Finegold S.M."/>
            <person name="Summanen P.H."/>
            <person name="Molitoris D.R."/>
            <person name="Song M."/>
            <person name="Daigneault M."/>
            <person name="Allen-Vercoe E."/>
            <person name="Young S.K."/>
            <person name="Zeng Q."/>
            <person name="Gargeya S."/>
            <person name="Fitzgerald M."/>
            <person name="Haas B."/>
            <person name="Abouelleil A."/>
            <person name="Alvarado L."/>
            <person name="Arachchi H.M."/>
            <person name="Berlin A."/>
            <person name="Brown A."/>
            <person name="Chapman S.B."/>
            <person name="Chen Z."/>
            <person name="Dunbar C."/>
            <person name="Freedman E."/>
            <person name="Gearin G."/>
            <person name="Gellesch M."/>
            <person name="Goldberg J."/>
            <person name="Griggs A."/>
            <person name="Gujja S."/>
            <person name="Heiman D."/>
            <person name="Howarth C."/>
            <person name="Larson L."/>
            <person name="Lui A."/>
            <person name="MacDonald P.J.P."/>
            <person name="Montmayeur A."/>
            <person name="Murphy C."/>
            <person name="Neiman D."/>
            <person name="Pearson M."/>
            <person name="Priest M."/>
            <person name="Roberts A."/>
            <person name="Saif S."/>
            <person name="Shea T."/>
            <person name="Shenoy N."/>
            <person name="Sisk P."/>
            <person name="Stolte C."/>
            <person name="Sykes S."/>
            <person name="Wortman J."/>
            <person name="Nusbaum C."/>
            <person name="Birren B."/>
        </authorList>
    </citation>
    <scope>NUCLEOTIDE SEQUENCE [LARGE SCALE GENOMIC DNA]</scope>
    <source>
        <strain evidence="3 4">WAL-18680</strain>
    </source>
</reference>
<keyword evidence="4" id="KW-1185">Reference proteome</keyword>
<evidence type="ECO:0000313" key="3">
    <source>
        <dbReference type="EMBL" id="EHI57202.1"/>
    </source>
</evidence>
<feature type="domain" description="HTH cro/C1-type" evidence="2">
    <location>
        <begin position="39"/>
        <end position="97"/>
    </location>
</feature>
<organism evidence="3 4">
    <name type="scientific">Hungatella hathewayi WAL-18680</name>
    <dbReference type="NCBI Taxonomy" id="742737"/>
    <lineage>
        <taxon>Bacteria</taxon>
        <taxon>Bacillati</taxon>
        <taxon>Bacillota</taxon>
        <taxon>Clostridia</taxon>
        <taxon>Lachnospirales</taxon>
        <taxon>Lachnospiraceae</taxon>
        <taxon>Hungatella</taxon>
    </lineage>
</organism>
<dbReference type="InterPro" id="IPR001387">
    <property type="entry name" value="Cro/C1-type_HTH"/>
</dbReference>
<proteinExistence type="predicted"/>
<dbReference type="Pfam" id="PF01381">
    <property type="entry name" value="HTH_3"/>
    <property type="match status" value="1"/>
</dbReference>
<dbReference type="AlphaFoldDB" id="G5IMW1"/>
<dbReference type="Gene3D" id="1.10.260.40">
    <property type="entry name" value="lambda repressor-like DNA-binding domains"/>
    <property type="match status" value="1"/>
</dbReference>
<dbReference type="InterPro" id="IPR010982">
    <property type="entry name" value="Lambda_DNA-bd_dom_sf"/>
</dbReference>
<dbReference type="RefSeq" id="WP_006782827.1">
    <property type="nucleotide sequence ID" value="NZ_CP040506.1"/>
</dbReference>
<evidence type="ECO:0000259" key="2">
    <source>
        <dbReference type="PROSITE" id="PS50943"/>
    </source>
</evidence>
<sequence>MSDLQQYLDQALSQIKLSDTDEESYLEEYDIEVELRELIISTRKGLGITQKQLAQKSGISQANISKIENGNYHPSVAILKRIADGLGKRLVIDFIDFEEGL</sequence>
<accession>G5IMW1</accession>
<dbReference type="PANTHER" id="PTHR46558">
    <property type="entry name" value="TRACRIPTIONAL REGULATORY PROTEIN-RELATED-RELATED"/>
    <property type="match status" value="1"/>
</dbReference>
<dbReference type="SUPFAM" id="SSF47413">
    <property type="entry name" value="lambda repressor-like DNA-binding domains"/>
    <property type="match status" value="1"/>
</dbReference>